<name>A0ABZ0IL12_9BACT</name>
<dbReference type="RefSeq" id="WP_317488473.1">
    <property type="nucleotide sequence ID" value="NZ_CP136051.1"/>
</dbReference>
<proteinExistence type="predicted"/>
<evidence type="ECO:0000256" key="1">
    <source>
        <dbReference type="SAM" id="Coils"/>
    </source>
</evidence>
<accession>A0ABZ0IL12</accession>
<dbReference type="Gene3D" id="1.25.40.10">
    <property type="entry name" value="Tetratricopeptide repeat domain"/>
    <property type="match status" value="1"/>
</dbReference>
<sequence length="515" mass="61364">MAKQETDPLFQLIKSLTKAEKRNFKLYARRINGKEDSKFITLFDVMDDVDVYDEKVILKKAPSLIPQQLSNLKSHLYGQVLKSLRLIHINYDYPIEVREQIDYARVLYNKGLYKQSLRILDKLKQKAAENNEEILQLEIIDFEKLIEGQYITRSIGNRAEELVNESRHVTKIIAKTQELSNLSISLYSLYIKLGYVRNEEDYRVVQHYFKRNLPDYEYDSLSFNEKVYLCQSMVWYYYIVQDFVKCYRYADRWVELFKSHPAMIKRKPDLYIKGLHNLLAALFNIQHYPKFAENLLVLEELKNSTLFSQNENIQSLLSFYYYNDKINLFFMEGRFTEGVVIVPEVLEIIDKFENKIDSHRVLLFYYKIACLYFGSDDNKNAVKYLNKIINLKDVSLREDIHCFARILNLIAHYEMGNSDLLEYQIKSVYRFLVKMDNLQGVQKEIIKWLRKVPGMLPENIKKEFQALKERLEETLKQPFELRAFLYLDIISWLESKIDGVPVQLVIRRKFEERNG</sequence>
<evidence type="ECO:0000313" key="2">
    <source>
        <dbReference type="EMBL" id="WOK05717.1"/>
    </source>
</evidence>
<feature type="coiled-coil region" evidence="1">
    <location>
        <begin position="113"/>
        <end position="140"/>
    </location>
</feature>
<dbReference type="InterPro" id="IPR011990">
    <property type="entry name" value="TPR-like_helical_dom_sf"/>
</dbReference>
<gene>
    <name evidence="2" type="ORF">RT717_21815</name>
</gene>
<dbReference type="EMBL" id="CP136051">
    <property type="protein sequence ID" value="WOK05717.1"/>
    <property type="molecule type" value="Genomic_DNA"/>
</dbReference>
<protein>
    <recommendedName>
        <fullName evidence="4">Tetratricopeptide repeat protein</fullName>
    </recommendedName>
</protein>
<evidence type="ECO:0000313" key="3">
    <source>
        <dbReference type="Proteomes" id="UP001302349"/>
    </source>
</evidence>
<dbReference type="Proteomes" id="UP001302349">
    <property type="component" value="Chromosome"/>
</dbReference>
<reference evidence="2 3" key="1">
    <citation type="journal article" date="2023" name="Microbiol. Resour. Announc.">
        <title>Complete Genome Sequence of Imperialibacter roseus strain P4T.</title>
        <authorList>
            <person name="Tizabi D.R."/>
            <person name="Bachvaroff T."/>
            <person name="Hill R.T."/>
        </authorList>
    </citation>
    <scope>NUCLEOTIDE SEQUENCE [LARGE SCALE GENOMIC DNA]</scope>
    <source>
        <strain evidence="2 3">P4T</strain>
    </source>
</reference>
<evidence type="ECO:0008006" key="4">
    <source>
        <dbReference type="Google" id="ProtNLM"/>
    </source>
</evidence>
<keyword evidence="1" id="KW-0175">Coiled coil</keyword>
<organism evidence="2 3">
    <name type="scientific">Imperialibacter roseus</name>
    <dbReference type="NCBI Taxonomy" id="1324217"/>
    <lineage>
        <taxon>Bacteria</taxon>
        <taxon>Pseudomonadati</taxon>
        <taxon>Bacteroidota</taxon>
        <taxon>Cytophagia</taxon>
        <taxon>Cytophagales</taxon>
        <taxon>Flammeovirgaceae</taxon>
        <taxon>Imperialibacter</taxon>
    </lineage>
</organism>
<keyword evidence="3" id="KW-1185">Reference proteome</keyword>